<reference evidence="1" key="1">
    <citation type="submission" date="2020-03" db="EMBL/GenBank/DDBJ databases">
        <title>The deep terrestrial virosphere.</title>
        <authorList>
            <person name="Holmfeldt K."/>
            <person name="Nilsson E."/>
            <person name="Simone D."/>
            <person name="Lopez-Fernandez M."/>
            <person name="Wu X."/>
            <person name="de Brujin I."/>
            <person name="Lundin D."/>
            <person name="Andersson A."/>
            <person name="Bertilsson S."/>
            <person name="Dopson M."/>
        </authorList>
    </citation>
    <scope>NUCLEOTIDE SEQUENCE</scope>
    <source>
        <strain evidence="1">TM448B02499</strain>
    </source>
</reference>
<dbReference type="AlphaFoldDB" id="A0A6M3XYQ5"/>
<protein>
    <submittedName>
        <fullName evidence="1">Uncharacterized protein</fullName>
    </submittedName>
</protein>
<name>A0A6M3XYQ5_9ZZZZ</name>
<dbReference type="EMBL" id="MT144919">
    <property type="protein sequence ID" value="QJI01386.1"/>
    <property type="molecule type" value="Genomic_DNA"/>
</dbReference>
<evidence type="ECO:0000313" key="1">
    <source>
        <dbReference type="EMBL" id="QJI01386.1"/>
    </source>
</evidence>
<accession>A0A6M3XYQ5</accession>
<organism evidence="1">
    <name type="scientific">viral metagenome</name>
    <dbReference type="NCBI Taxonomy" id="1070528"/>
    <lineage>
        <taxon>unclassified sequences</taxon>
        <taxon>metagenomes</taxon>
        <taxon>organismal metagenomes</taxon>
    </lineage>
</organism>
<sequence>MNYITQQLKNFDREFNEDGCGKALVLIEDDEFGNSQKPAQNIVKDFLTQSLLGLLDEIRTKIQPVPFDDNADLSERARLREMHQLGYNQAVTDLNKIINNI</sequence>
<gene>
    <name evidence="1" type="ORF">TM448B02499_0018</name>
</gene>
<proteinExistence type="predicted"/>